<organism evidence="1 2">
    <name type="scientific">Vibrio antiquarius (strain Ex25)</name>
    <dbReference type="NCBI Taxonomy" id="150340"/>
    <lineage>
        <taxon>Bacteria</taxon>
        <taxon>Pseudomonadati</taxon>
        <taxon>Pseudomonadota</taxon>
        <taxon>Gammaproteobacteria</taxon>
        <taxon>Vibrionales</taxon>
        <taxon>Vibrionaceae</taxon>
        <taxon>Vibrio</taxon>
        <taxon>Vibrio diabolicus subgroup</taxon>
    </lineage>
</organism>
<gene>
    <name evidence="1" type="ordered locus">VEA_000140</name>
</gene>
<evidence type="ECO:0000313" key="1">
    <source>
        <dbReference type="EMBL" id="ACY52828.1"/>
    </source>
</evidence>
<keyword evidence="2" id="KW-1185">Reference proteome</keyword>
<reference evidence="1" key="1">
    <citation type="submission" date="2009-10" db="EMBL/GenBank/DDBJ databases">
        <authorList>
            <consortium name="Los Alamos National Laboratory (LANL)"/>
            <consortium name="National Microbial Pathogen Data Resource (NMPDR)"/>
            <person name="Munk A.C."/>
            <person name="Tapia R."/>
            <person name="Green L."/>
            <person name="Rogers Y."/>
            <person name="Detter J.C."/>
            <person name="Bruce D."/>
            <person name="Brettin T.S."/>
            <person name="Colwell R."/>
            <person name="Huq A."/>
            <person name="Grim C.J."/>
            <person name="Hasan N.A."/>
            <person name="Vonstein V."/>
            <person name="Bartels D."/>
        </authorList>
    </citation>
    <scope>NUCLEOTIDE SEQUENCE</scope>
    <source>
        <strain evidence="1">EX25</strain>
    </source>
</reference>
<dbReference type="EMBL" id="CP001806">
    <property type="protein sequence ID" value="ACY52828.1"/>
    <property type="molecule type" value="Genomic_DNA"/>
</dbReference>
<sequence length="186" mass="20168">MAQSDDRNTDNNTTGDLHDLTAVVLDSNVEVTGYKQFDCGNEIINRYVKKSLKAQAKAPGNGVVVLLNNENQIVGFFTLTLHSLTRDKLNSVSDFVGKTAMVPAVRLTMIGVDIKYQGNGIGSDLMALVFEKTHAIASSAGCSGLYLDADHYAVDFYRQLGFTALDTPDPITLVVPMFLHLSAIPK</sequence>
<protein>
    <submittedName>
        <fullName evidence="1">GCN5-related N-acetyltransferase</fullName>
    </submittedName>
</protein>
<evidence type="ECO:0000313" key="2">
    <source>
        <dbReference type="Proteomes" id="UP000002571"/>
    </source>
</evidence>
<proteinExistence type="predicted"/>
<dbReference type="Proteomes" id="UP000002571">
    <property type="component" value="Chromosome 2"/>
</dbReference>
<accession>A0ACA6QQZ2</accession>
<name>A0ACA6QQZ2_VIBAE</name>